<organism evidence="1 2">
    <name type="scientific">Parageobacillus thermoglucosidasius</name>
    <name type="common">Geobacillus thermoglucosidasius</name>
    <dbReference type="NCBI Taxonomy" id="1426"/>
    <lineage>
        <taxon>Bacteria</taxon>
        <taxon>Bacillati</taxon>
        <taxon>Bacillota</taxon>
        <taxon>Bacilli</taxon>
        <taxon>Bacillales</taxon>
        <taxon>Anoxybacillaceae</taxon>
        <taxon>Parageobacillus</taxon>
    </lineage>
</organism>
<accession>A0AAN0YKY7</accession>
<protein>
    <submittedName>
        <fullName evidence="1">Uncharacterized protein</fullName>
    </submittedName>
</protein>
<evidence type="ECO:0000313" key="2">
    <source>
        <dbReference type="Proteomes" id="UP000093052"/>
    </source>
</evidence>
<dbReference type="GeneID" id="56927748"/>
<proteinExistence type="predicted"/>
<reference evidence="2" key="1">
    <citation type="journal article" date="2016" name="Genome Announc.">
        <title>Complete Genome Sequence of Geobacillus thermoglucosidasius NCIMB 11955, the Progenitor of a Bioethanol Production Strain.</title>
        <authorList>
            <person name="Sheng L."/>
            <person name="Zhang Y."/>
            <person name="Minton N.P."/>
        </authorList>
    </citation>
    <scope>NUCLEOTIDE SEQUENCE [LARGE SCALE GENOMIC DNA]</scope>
    <source>
        <strain evidence="2">NCIMB 11955</strain>
    </source>
</reference>
<dbReference type="KEGG" id="ptl:AOT13_01465"/>
<dbReference type="EMBL" id="CP016622">
    <property type="protein sequence ID" value="ANZ28897.1"/>
    <property type="molecule type" value="Genomic_DNA"/>
</dbReference>
<keyword evidence="2" id="KW-1185">Reference proteome</keyword>
<sequence length="93" mass="10830">MLSRFNRNHICYCGYFEIEIVFFEVIGEHEPDVIYHTAAHKHVLLMELAHGIKSDGSGEKQYIRNKKTSMEIGIELIGLRLGEKIVQRTIERK</sequence>
<dbReference type="RefSeq" id="WP_050946910.1">
    <property type="nucleotide sequence ID" value="NZ_AP025621.1"/>
</dbReference>
<evidence type="ECO:0000313" key="1">
    <source>
        <dbReference type="EMBL" id="ANZ28897.1"/>
    </source>
</evidence>
<dbReference type="AlphaFoldDB" id="A0AAN0YKY7"/>
<dbReference type="Proteomes" id="UP000093052">
    <property type="component" value="Chromosome"/>
</dbReference>
<name>A0AAN0YKY7_PARTM</name>
<gene>
    <name evidence="1" type="ORF">BCV53_01470</name>
</gene>